<keyword evidence="6" id="KW-0966">Cell projection</keyword>
<dbReference type="Proteomes" id="UP000184035">
    <property type="component" value="Unassembled WGS sequence"/>
</dbReference>
<protein>
    <recommendedName>
        <fullName evidence="5">Flagellar assembly factor FliW</fullName>
    </recommendedName>
</protein>
<dbReference type="Pfam" id="PF02623">
    <property type="entry name" value="FliW"/>
    <property type="match status" value="1"/>
</dbReference>
<comment type="subunit">
    <text evidence="5">Interacts with translational regulator CsrA and flagellin(s).</text>
</comment>
<dbReference type="EMBL" id="FQVM01000005">
    <property type="protein sequence ID" value="SHE57725.1"/>
    <property type="molecule type" value="Genomic_DNA"/>
</dbReference>
<dbReference type="HAMAP" id="MF_01185">
    <property type="entry name" value="FliW"/>
    <property type="match status" value="1"/>
</dbReference>
<evidence type="ECO:0000256" key="5">
    <source>
        <dbReference type="HAMAP-Rule" id="MF_01185"/>
    </source>
</evidence>
<dbReference type="NCBIfam" id="NF009793">
    <property type="entry name" value="PRK13285.1-1"/>
    <property type="match status" value="1"/>
</dbReference>
<reference evidence="6 7" key="1">
    <citation type="submission" date="2016-11" db="EMBL/GenBank/DDBJ databases">
        <authorList>
            <person name="Jaros S."/>
            <person name="Januszkiewicz K."/>
            <person name="Wedrychowicz H."/>
        </authorList>
    </citation>
    <scope>NUCLEOTIDE SEQUENCE [LARGE SCALE GENOMIC DNA]</scope>
    <source>
        <strain evidence="6 7">DSM 2631</strain>
    </source>
</reference>
<keyword evidence="6" id="KW-0969">Cilium</keyword>
<keyword evidence="7" id="KW-1185">Reference proteome</keyword>
<dbReference type="OrthoDB" id="9801235at2"/>
<name>A0A1M4UM35_9CLOT</name>
<evidence type="ECO:0000256" key="3">
    <source>
        <dbReference type="ARBA" id="ARBA00022845"/>
    </source>
</evidence>
<comment type="similarity">
    <text evidence="5">Belongs to the FliW family.</text>
</comment>
<evidence type="ECO:0000313" key="6">
    <source>
        <dbReference type="EMBL" id="SHE57725.1"/>
    </source>
</evidence>
<proteinExistence type="inferred from homology"/>
<dbReference type="GO" id="GO:0005737">
    <property type="term" value="C:cytoplasm"/>
    <property type="evidence" value="ECO:0007669"/>
    <property type="project" value="UniProtKB-SubCell"/>
</dbReference>
<keyword evidence="6" id="KW-0282">Flagellum</keyword>
<dbReference type="GO" id="GO:0006417">
    <property type="term" value="P:regulation of translation"/>
    <property type="evidence" value="ECO:0007669"/>
    <property type="project" value="UniProtKB-KW"/>
</dbReference>
<evidence type="ECO:0000256" key="1">
    <source>
        <dbReference type="ARBA" id="ARBA00022490"/>
    </source>
</evidence>
<dbReference type="Gene3D" id="2.30.290.10">
    <property type="entry name" value="BH3618-like"/>
    <property type="match status" value="1"/>
</dbReference>
<keyword evidence="3 5" id="KW-0810">Translation regulation</keyword>
<dbReference type="AlphaFoldDB" id="A0A1M4UM35"/>
<dbReference type="STRING" id="1533.SAMN05443638_10591"/>
<evidence type="ECO:0000256" key="4">
    <source>
        <dbReference type="ARBA" id="ARBA00023186"/>
    </source>
</evidence>
<keyword evidence="4 5" id="KW-0143">Chaperone</keyword>
<dbReference type="SUPFAM" id="SSF141457">
    <property type="entry name" value="BH3618-like"/>
    <property type="match status" value="1"/>
</dbReference>
<sequence>MEINTKYHGILKYNDENIIEFKKGILGFKDLKKFILLDLDNNPSFKLLHSIEDDEVGFIVISSFDFFKEYEFNLKKDTIENLKVKSSEEILILSTITLNSDVEKITTNLRAPIIINIISKLGEQIILDKEEYKVKHPLYRGDK</sequence>
<evidence type="ECO:0000313" key="7">
    <source>
        <dbReference type="Proteomes" id="UP000184035"/>
    </source>
</evidence>
<dbReference type="PANTHER" id="PTHR39190:SF1">
    <property type="entry name" value="FLAGELLAR ASSEMBLY FACTOR FLIW"/>
    <property type="match status" value="1"/>
</dbReference>
<dbReference type="GO" id="GO:0044780">
    <property type="term" value="P:bacterial-type flagellum assembly"/>
    <property type="evidence" value="ECO:0007669"/>
    <property type="project" value="UniProtKB-UniRule"/>
</dbReference>
<dbReference type="InterPro" id="IPR003775">
    <property type="entry name" value="Flagellar_assembly_factor_FliW"/>
</dbReference>
<comment type="subcellular location">
    <subcellularLocation>
        <location evidence="5">Cytoplasm</location>
    </subcellularLocation>
</comment>
<organism evidence="6 7">
    <name type="scientific">Clostridium fallax</name>
    <dbReference type="NCBI Taxonomy" id="1533"/>
    <lineage>
        <taxon>Bacteria</taxon>
        <taxon>Bacillati</taxon>
        <taxon>Bacillota</taxon>
        <taxon>Clostridia</taxon>
        <taxon>Eubacteriales</taxon>
        <taxon>Clostridiaceae</taxon>
        <taxon>Clostridium</taxon>
    </lineage>
</organism>
<comment type="function">
    <text evidence="5">Acts as an anti-CsrA protein, binds CsrA and prevents it from repressing translation of its target genes, one of which is flagellin. Binds to flagellin and participates in the assembly of the flagellum.</text>
</comment>
<keyword evidence="1 5" id="KW-0963">Cytoplasm</keyword>
<dbReference type="PANTHER" id="PTHR39190">
    <property type="entry name" value="FLAGELLAR ASSEMBLY FACTOR FLIW"/>
    <property type="match status" value="1"/>
</dbReference>
<keyword evidence="2 5" id="KW-1005">Bacterial flagellum biogenesis</keyword>
<gene>
    <name evidence="5" type="primary">fliW</name>
    <name evidence="6" type="ORF">SAMN05443638_10591</name>
</gene>
<dbReference type="RefSeq" id="WP_072893686.1">
    <property type="nucleotide sequence ID" value="NZ_FQVM01000005.1"/>
</dbReference>
<evidence type="ECO:0000256" key="2">
    <source>
        <dbReference type="ARBA" id="ARBA00022795"/>
    </source>
</evidence>
<accession>A0A1M4UM35</accession>
<dbReference type="InterPro" id="IPR024046">
    <property type="entry name" value="Flagellar_assmbl_FliW_dom_sf"/>
</dbReference>